<gene>
    <name evidence="2" type="ORF">Tco_1005169</name>
</gene>
<keyword evidence="3" id="KW-1185">Reference proteome</keyword>
<feature type="compositionally biased region" description="Polar residues" evidence="1">
    <location>
        <begin position="47"/>
        <end position="56"/>
    </location>
</feature>
<sequence length="119" mass="12951">MAPLQACAGFTHHRQQEKLNVSNCPNEDSVDEGAQTEAPNAVRGKFINSSSDTEPTGSMPRQRVSSRGRLLKPTPKLLQLSNGIDVPIGEDDATLPSTRKRKDGSLVGSQTKKRKLKLQ</sequence>
<organism evidence="2 3">
    <name type="scientific">Tanacetum coccineum</name>
    <dbReference type="NCBI Taxonomy" id="301880"/>
    <lineage>
        <taxon>Eukaryota</taxon>
        <taxon>Viridiplantae</taxon>
        <taxon>Streptophyta</taxon>
        <taxon>Embryophyta</taxon>
        <taxon>Tracheophyta</taxon>
        <taxon>Spermatophyta</taxon>
        <taxon>Magnoliopsida</taxon>
        <taxon>eudicotyledons</taxon>
        <taxon>Gunneridae</taxon>
        <taxon>Pentapetalae</taxon>
        <taxon>asterids</taxon>
        <taxon>campanulids</taxon>
        <taxon>Asterales</taxon>
        <taxon>Asteraceae</taxon>
        <taxon>Asteroideae</taxon>
        <taxon>Anthemideae</taxon>
        <taxon>Anthemidinae</taxon>
        <taxon>Tanacetum</taxon>
    </lineage>
</organism>
<feature type="region of interest" description="Disordered" evidence="1">
    <location>
        <begin position="1"/>
        <end position="119"/>
    </location>
</feature>
<dbReference type="Proteomes" id="UP001151760">
    <property type="component" value="Unassembled WGS sequence"/>
</dbReference>
<accession>A0ABQ5FDY0</accession>
<evidence type="ECO:0000256" key="1">
    <source>
        <dbReference type="SAM" id="MobiDB-lite"/>
    </source>
</evidence>
<proteinExistence type="predicted"/>
<protein>
    <submittedName>
        <fullName evidence="2">Uncharacterized protein</fullName>
    </submittedName>
</protein>
<reference evidence="2" key="1">
    <citation type="journal article" date="2022" name="Int. J. Mol. Sci.">
        <title>Draft Genome of Tanacetum Coccineum: Genomic Comparison of Closely Related Tanacetum-Family Plants.</title>
        <authorList>
            <person name="Yamashiro T."/>
            <person name="Shiraishi A."/>
            <person name="Nakayama K."/>
            <person name="Satake H."/>
        </authorList>
    </citation>
    <scope>NUCLEOTIDE SEQUENCE</scope>
</reference>
<evidence type="ECO:0000313" key="3">
    <source>
        <dbReference type="Proteomes" id="UP001151760"/>
    </source>
</evidence>
<evidence type="ECO:0000313" key="2">
    <source>
        <dbReference type="EMBL" id="GJT61636.1"/>
    </source>
</evidence>
<dbReference type="EMBL" id="BQNB010017306">
    <property type="protein sequence ID" value="GJT61636.1"/>
    <property type="molecule type" value="Genomic_DNA"/>
</dbReference>
<name>A0ABQ5FDY0_9ASTR</name>
<reference evidence="2" key="2">
    <citation type="submission" date="2022-01" db="EMBL/GenBank/DDBJ databases">
        <authorList>
            <person name="Yamashiro T."/>
            <person name="Shiraishi A."/>
            <person name="Satake H."/>
            <person name="Nakayama K."/>
        </authorList>
    </citation>
    <scope>NUCLEOTIDE SEQUENCE</scope>
</reference>
<comment type="caution">
    <text evidence="2">The sequence shown here is derived from an EMBL/GenBank/DDBJ whole genome shotgun (WGS) entry which is preliminary data.</text>
</comment>